<comment type="caution">
    <text evidence="2">The sequence shown here is derived from an EMBL/GenBank/DDBJ whole genome shotgun (WGS) entry which is preliminary data.</text>
</comment>
<dbReference type="RefSeq" id="WP_120602093.1">
    <property type="nucleotide sequence ID" value="NZ_RAWE01000022.1"/>
</dbReference>
<dbReference type="EMBL" id="RAWE01000022">
    <property type="protein sequence ID" value="RKH05038.1"/>
    <property type="molecule type" value="Genomic_DNA"/>
</dbReference>
<reference evidence="3" key="1">
    <citation type="submission" date="2018-09" db="EMBL/GenBank/DDBJ databases">
        <authorList>
            <person name="Livingstone P.G."/>
            <person name="Whitworth D.E."/>
        </authorList>
    </citation>
    <scope>NUCLEOTIDE SEQUENCE [LARGE SCALE GENOMIC DNA]</scope>
    <source>
        <strain evidence="3">CA043D</strain>
    </source>
</reference>
<dbReference type="SUPFAM" id="SSF46955">
    <property type="entry name" value="Putative DNA-binding domain"/>
    <property type="match status" value="1"/>
</dbReference>
<name>A0A3A8K9Z1_9BACT</name>
<dbReference type="Proteomes" id="UP000268313">
    <property type="component" value="Unassembled WGS sequence"/>
</dbReference>
<feature type="coiled-coil region" evidence="1">
    <location>
        <begin position="25"/>
        <end position="52"/>
    </location>
</feature>
<protein>
    <submittedName>
        <fullName evidence="2">Uncharacterized protein</fullName>
    </submittedName>
</protein>
<sequence length="117" mass="13400">MPLHELAEALTVLAREGWTPPDRDAASLAQQVRELEAQQAQTQEALQAVEYLQEACEPDGTDATRERWLRLQRRVTSSRLQLARLNEAEVYLRAELERQVWLAQHLRARAESQRAAA</sequence>
<accession>A0A3A8K9Z1</accession>
<proteinExistence type="predicted"/>
<evidence type="ECO:0000313" key="2">
    <source>
        <dbReference type="EMBL" id="RKH05038.1"/>
    </source>
</evidence>
<evidence type="ECO:0000256" key="1">
    <source>
        <dbReference type="SAM" id="Coils"/>
    </source>
</evidence>
<keyword evidence="3" id="KW-1185">Reference proteome</keyword>
<dbReference type="OrthoDB" id="9966672at2"/>
<dbReference type="InterPro" id="IPR009061">
    <property type="entry name" value="DNA-bd_dom_put_sf"/>
</dbReference>
<organism evidence="2 3">
    <name type="scientific">Corallococcus carmarthensis</name>
    <dbReference type="NCBI Taxonomy" id="2316728"/>
    <lineage>
        <taxon>Bacteria</taxon>
        <taxon>Pseudomonadati</taxon>
        <taxon>Myxococcota</taxon>
        <taxon>Myxococcia</taxon>
        <taxon>Myxococcales</taxon>
        <taxon>Cystobacterineae</taxon>
        <taxon>Myxococcaceae</taxon>
        <taxon>Corallococcus</taxon>
    </lineage>
</organism>
<dbReference type="AlphaFoldDB" id="A0A3A8K9Z1"/>
<gene>
    <name evidence="2" type="ORF">D7X32_08955</name>
</gene>
<keyword evidence="1" id="KW-0175">Coiled coil</keyword>
<evidence type="ECO:0000313" key="3">
    <source>
        <dbReference type="Proteomes" id="UP000268313"/>
    </source>
</evidence>